<evidence type="ECO:0000313" key="2">
    <source>
        <dbReference type="EMBL" id="SOD51709.1"/>
    </source>
</evidence>
<organism evidence="2 3">
    <name type="scientific">Pseudoxanthomonas wuyuanensis</name>
    <dbReference type="NCBI Taxonomy" id="1073196"/>
    <lineage>
        <taxon>Bacteria</taxon>
        <taxon>Pseudomonadati</taxon>
        <taxon>Pseudomonadota</taxon>
        <taxon>Gammaproteobacteria</taxon>
        <taxon>Lysobacterales</taxon>
        <taxon>Lysobacteraceae</taxon>
        <taxon>Pseudoxanthomonas</taxon>
    </lineage>
</organism>
<dbReference type="AlphaFoldDB" id="A0A286CZA3"/>
<name>A0A286CZA3_9GAMM</name>
<reference evidence="2 3" key="1">
    <citation type="submission" date="2017-09" db="EMBL/GenBank/DDBJ databases">
        <authorList>
            <person name="Ehlers B."/>
            <person name="Leendertz F.H."/>
        </authorList>
    </citation>
    <scope>NUCLEOTIDE SEQUENCE [LARGE SCALE GENOMIC DNA]</scope>
    <source>
        <strain evidence="2 3">CGMCC 1.10978</strain>
    </source>
</reference>
<feature type="chain" id="PRO_5012877259" description="DUF3261 domain-containing protein" evidence="1">
    <location>
        <begin position="21"/>
        <end position="178"/>
    </location>
</feature>
<evidence type="ECO:0000313" key="3">
    <source>
        <dbReference type="Proteomes" id="UP000219374"/>
    </source>
</evidence>
<accession>A0A286CZA3</accession>
<dbReference type="Proteomes" id="UP000219374">
    <property type="component" value="Unassembled WGS sequence"/>
</dbReference>
<evidence type="ECO:0000256" key="1">
    <source>
        <dbReference type="SAM" id="SignalP"/>
    </source>
</evidence>
<feature type="signal peptide" evidence="1">
    <location>
        <begin position="1"/>
        <end position="20"/>
    </location>
</feature>
<protein>
    <recommendedName>
        <fullName evidence="4">DUF3261 domain-containing protein</fullName>
    </recommendedName>
</protein>
<sequence>MSMPLLLACLLLAACAHRPAASLQELPPLRLSPASLGQTISVQQRLHFSFGAQQRELDALLEVDGHEVRLLVLALGQSGVRLRWDGRELQQQRAPWLPPAVRGERVLDDLQFVRWPAEAIRAALPEGWQLQQSPGVRTLLHGGTAWLVATELSPQRVRLENLAEGYRLEIESADGETQ</sequence>
<proteinExistence type="predicted"/>
<dbReference type="OrthoDB" id="6228084at2"/>
<keyword evidence="1" id="KW-0732">Signal</keyword>
<dbReference type="InterPro" id="IPR021675">
    <property type="entry name" value="DUF3261"/>
</dbReference>
<evidence type="ECO:0008006" key="4">
    <source>
        <dbReference type="Google" id="ProtNLM"/>
    </source>
</evidence>
<keyword evidence="3" id="KW-1185">Reference proteome</keyword>
<gene>
    <name evidence="2" type="ORF">SAMN06296416_101831</name>
</gene>
<dbReference type="EMBL" id="OCND01000001">
    <property type="protein sequence ID" value="SOD51709.1"/>
    <property type="molecule type" value="Genomic_DNA"/>
</dbReference>
<dbReference type="Pfam" id="PF11659">
    <property type="entry name" value="DUF3261"/>
    <property type="match status" value="1"/>
</dbReference>